<protein>
    <submittedName>
        <fullName evidence="1">Tetratricopeptide repeat protein</fullName>
    </submittedName>
</protein>
<organism evidence="1 2">
    <name type="scientific">Melia azedarach</name>
    <name type="common">Chinaberry tree</name>
    <dbReference type="NCBI Taxonomy" id="155640"/>
    <lineage>
        <taxon>Eukaryota</taxon>
        <taxon>Viridiplantae</taxon>
        <taxon>Streptophyta</taxon>
        <taxon>Embryophyta</taxon>
        <taxon>Tracheophyta</taxon>
        <taxon>Spermatophyta</taxon>
        <taxon>Magnoliopsida</taxon>
        <taxon>eudicotyledons</taxon>
        <taxon>Gunneridae</taxon>
        <taxon>Pentapetalae</taxon>
        <taxon>rosids</taxon>
        <taxon>malvids</taxon>
        <taxon>Sapindales</taxon>
        <taxon>Meliaceae</taxon>
        <taxon>Melia</taxon>
    </lineage>
</organism>
<evidence type="ECO:0000313" key="1">
    <source>
        <dbReference type="EMBL" id="KAJ4702381.1"/>
    </source>
</evidence>
<evidence type="ECO:0000313" key="2">
    <source>
        <dbReference type="Proteomes" id="UP001164539"/>
    </source>
</evidence>
<comment type="caution">
    <text evidence="1">The sequence shown here is derived from an EMBL/GenBank/DDBJ whole genome shotgun (WGS) entry which is preliminary data.</text>
</comment>
<accession>A0ACC1WT39</accession>
<keyword evidence="2" id="KW-1185">Reference proteome</keyword>
<dbReference type="Proteomes" id="UP001164539">
    <property type="component" value="Chromosome 14"/>
</dbReference>
<reference evidence="1 2" key="1">
    <citation type="journal article" date="2023" name="Science">
        <title>Complex scaffold remodeling in plant triterpene biosynthesis.</title>
        <authorList>
            <person name="De La Pena R."/>
            <person name="Hodgson H."/>
            <person name="Liu J.C."/>
            <person name="Stephenson M.J."/>
            <person name="Martin A.C."/>
            <person name="Owen C."/>
            <person name="Harkess A."/>
            <person name="Leebens-Mack J."/>
            <person name="Jimenez L.E."/>
            <person name="Osbourn A."/>
            <person name="Sattely E.S."/>
        </authorList>
    </citation>
    <scope>NUCLEOTIDE SEQUENCE [LARGE SCALE GENOMIC DNA]</scope>
    <source>
        <strain evidence="2">cv. JPN11</strain>
        <tissue evidence="1">Leaf</tissue>
    </source>
</reference>
<dbReference type="EMBL" id="CM051407">
    <property type="protein sequence ID" value="KAJ4702381.1"/>
    <property type="molecule type" value="Genomic_DNA"/>
</dbReference>
<gene>
    <name evidence="1" type="ORF">OWV82_025469</name>
</gene>
<name>A0ACC1WT39_MELAZ</name>
<sequence length="1178" mass="131764">MNKMDEEKEQLLRQLEESLDANPDDPSLHLDLGLCLWEKSESKEKAAEHFVKAAKLNPRNAVAFRYLGHYYARVSVDNQRALKCYQRAVSLNPDDSDSGEALCELLEQVGRESLELGVCREASDKSPRAFWAFRQLGYLQLHHNKWSEAVQSLQHAIRGYPTSPHLWEALGLAYHRLGMFTAAIKSYGRAVELDDSSIFALLESGNIFLMLGSFRKGIEQFQLGLKISPQNVSANYGLAAGLLGLAKECINLGAFKWGASLLEDACKVAKANTNLAGHMSCIWKLHGDIQLTYAKCYPWVGERQNIEVDVETFNASILSWKRTRLMAAVSAKSSYQRAFYLAPWQASIYIDIAITSDLIYSLNESYGHYQSAWHVAEKMALGALSLEGDNYDFWVALGCLSNYNALKQHAFIRGLQLDVSSAVAWAYLGKLYREVGEKKLARQAFDSARSIDPSLALPWAGMSADVHARETSLDEAFESCLRAVQILPLAEFQIGLARLAKASGHLSSSQVFGSIQQAIQRAPQYSESHNMYGLVCEARFDYQTAVASYRLARCAINSSQGDVPNSHFQDISINLARSLSRAGNALDAACECENLENGGMLDKEGLQIYAFSLWQLGKYDLALSTARKLASSVSTMERASAAASVSFICRLIYHISGVDSAINSILKMPKELFQSSKMSFIVSAIHALDHSNRLESVVASSRNCLASAEEITGMHYLVALSKLVKNGSESWLGFKSGIIHLRKILHVYPNSNLIRSLLGYLLLSSEEWRYTHVASRCCDIETSDCMRKKGLKSAWEILGAGGVACNVIGSVDPKFSFPTCSYECLNGPKAVQELQKCLRREPWNHNARYLLMLNLLQKAREERFPRHLCTILERLIVVALSSEFYSRQHISYQYQKFQLLLCASEISLQGGNITDCINHAKNASALLLPDGYLFFGHLVLCHAYAAEGDIVKLQEEYVRCLELKTHYHIGWICLKVMETQYGVQTDSNALELGFRECSIEGNNSRQIWMAIFSLVIGLVSIWRQDFLSAEKCLAQACSLAGADSCLFLCHGTVCMEIARQCHDSHFLSLAVRSLTKAQKSSLVHLPLVSLLLAQAEGSLSSKEKWVRNLRLEWFTWPPEMRPAELFFQMHLLAMLPKAGSDSSSRVELCQSPQKWVLRAIHTNPSCLRYWKILHNLFE</sequence>
<proteinExistence type="predicted"/>